<feature type="transmembrane region" description="Helical" evidence="6">
    <location>
        <begin position="176"/>
        <end position="201"/>
    </location>
</feature>
<evidence type="ECO:0000256" key="2">
    <source>
        <dbReference type="ARBA" id="ARBA00022448"/>
    </source>
</evidence>
<dbReference type="InterPro" id="IPR036259">
    <property type="entry name" value="MFS_trans_sf"/>
</dbReference>
<dbReference type="Proteomes" id="UP000663870">
    <property type="component" value="Unassembled WGS sequence"/>
</dbReference>
<dbReference type="PANTHER" id="PTHR43791:SF36">
    <property type="entry name" value="TRANSPORTER, PUTATIVE (AFU_ORTHOLOGUE AFUA_6G08340)-RELATED"/>
    <property type="match status" value="1"/>
</dbReference>
<dbReference type="InterPro" id="IPR011701">
    <property type="entry name" value="MFS"/>
</dbReference>
<evidence type="ECO:0000313" key="10">
    <source>
        <dbReference type="Proteomes" id="UP000663870"/>
    </source>
</evidence>
<comment type="caution">
    <text evidence="9">The sequence shown here is derived from an EMBL/GenBank/DDBJ whole genome shotgun (WGS) entry which is preliminary data.</text>
</comment>
<accession>A0A815FEP6</accession>
<evidence type="ECO:0000256" key="1">
    <source>
        <dbReference type="ARBA" id="ARBA00004141"/>
    </source>
</evidence>
<feature type="transmembrane region" description="Helical" evidence="6">
    <location>
        <begin position="69"/>
        <end position="89"/>
    </location>
</feature>
<keyword evidence="3 6" id="KW-0812">Transmembrane</keyword>
<keyword evidence="5 6" id="KW-0472">Membrane</keyword>
<dbReference type="PANTHER" id="PTHR43791">
    <property type="entry name" value="PERMEASE-RELATED"/>
    <property type="match status" value="1"/>
</dbReference>
<reference evidence="9" key="1">
    <citation type="submission" date="2021-02" db="EMBL/GenBank/DDBJ databases">
        <authorList>
            <person name="Nowell W R."/>
        </authorList>
    </citation>
    <scope>NUCLEOTIDE SEQUENCE</scope>
</reference>
<dbReference type="EMBL" id="CAJNOH010000726">
    <property type="protein sequence ID" value="CAF1112211.1"/>
    <property type="molecule type" value="Genomic_DNA"/>
</dbReference>
<feature type="transmembrane region" description="Helical" evidence="6">
    <location>
        <begin position="213"/>
        <end position="231"/>
    </location>
</feature>
<evidence type="ECO:0000313" key="9">
    <source>
        <dbReference type="EMBL" id="CAF1324415.1"/>
    </source>
</evidence>
<protein>
    <recommendedName>
        <fullName evidence="7">Major facilitator superfamily (MFS) profile domain-containing protein</fullName>
    </recommendedName>
</protein>
<dbReference type="Proteomes" id="UP000663854">
    <property type="component" value="Unassembled WGS sequence"/>
</dbReference>
<evidence type="ECO:0000256" key="3">
    <source>
        <dbReference type="ARBA" id="ARBA00022692"/>
    </source>
</evidence>
<dbReference type="Gene3D" id="1.20.1250.20">
    <property type="entry name" value="MFS general substrate transporter like domains"/>
    <property type="match status" value="2"/>
</dbReference>
<feature type="transmembrane region" description="Helical" evidence="6">
    <location>
        <begin position="243"/>
        <end position="260"/>
    </location>
</feature>
<evidence type="ECO:0000313" key="8">
    <source>
        <dbReference type="EMBL" id="CAF1112211.1"/>
    </source>
</evidence>
<organism evidence="9 10">
    <name type="scientific">Rotaria sordida</name>
    <dbReference type="NCBI Taxonomy" id="392033"/>
    <lineage>
        <taxon>Eukaryota</taxon>
        <taxon>Metazoa</taxon>
        <taxon>Spiralia</taxon>
        <taxon>Gnathifera</taxon>
        <taxon>Rotifera</taxon>
        <taxon>Eurotatoria</taxon>
        <taxon>Bdelloidea</taxon>
        <taxon>Philodinida</taxon>
        <taxon>Philodinidae</taxon>
        <taxon>Rotaria</taxon>
    </lineage>
</organism>
<sequence>MRFIGPTCYLALSMLISGSITIGMAFVTNARQLIIVRFFLGVAEAGYFAGIITYFSLWYCKKEQTMRMAILCAAVPAAGGIDGILTYGISHMQGIGGLNSWQWTFLLEGLPIIPLGVLVYVLLDKIPNAVQWLSNIEKQLLTNLLRDDTGVADSEPIPKTRISWRQVRYVFIDWQIYLYSMIAGGILAALKSLITLLPTLFETTGYTKTETHLMTTLPYAVACVCALLVGYSSSHRNEHGYHLLFCLSIALLGFILMFTLSNQGKVVMCISSTVSCCGVLSALSLPLSWLTNNIGGHTKRSMAISFVMGIGQIGGICMPLIYRDVDKPTYRRGHAICSGLIAVSMAATIILLICLMKENNRRTNLSPEEYTREATIKEPCDRHPDVRYSL</sequence>
<dbReference type="GO" id="GO:0022857">
    <property type="term" value="F:transmembrane transporter activity"/>
    <property type="evidence" value="ECO:0007669"/>
    <property type="project" value="InterPro"/>
</dbReference>
<keyword evidence="4 6" id="KW-1133">Transmembrane helix</keyword>
<gene>
    <name evidence="9" type="ORF">JXQ802_LOCUS30720</name>
    <name evidence="8" type="ORF">PYM288_LOCUS20245</name>
</gene>
<evidence type="ECO:0000256" key="5">
    <source>
        <dbReference type="ARBA" id="ARBA00023136"/>
    </source>
</evidence>
<proteinExistence type="predicted"/>
<evidence type="ECO:0000259" key="7">
    <source>
        <dbReference type="PROSITE" id="PS50850"/>
    </source>
</evidence>
<dbReference type="InterPro" id="IPR020846">
    <property type="entry name" value="MFS_dom"/>
</dbReference>
<feature type="transmembrane region" description="Helical" evidence="6">
    <location>
        <begin position="101"/>
        <end position="123"/>
    </location>
</feature>
<dbReference type="GO" id="GO:0016020">
    <property type="term" value="C:membrane"/>
    <property type="evidence" value="ECO:0007669"/>
    <property type="project" value="UniProtKB-SubCell"/>
</dbReference>
<feature type="transmembrane region" description="Helical" evidence="6">
    <location>
        <begin position="34"/>
        <end position="57"/>
    </location>
</feature>
<dbReference type="Pfam" id="PF07690">
    <property type="entry name" value="MFS_1"/>
    <property type="match status" value="1"/>
</dbReference>
<feature type="transmembrane region" description="Helical" evidence="6">
    <location>
        <begin position="333"/>
        <end position="355"/>
    </location>
</feature>
<dbReference type="EMBL" id="CAJNOL010001263">
    <property type="protein sequence ID" value="CAF1324415.1"/>
    <property type="molecule type" value="Genomic_DNA"/>
</dbReference>
<dbReference type="PROSITE" id="PS50850">
    <property type="entry name" value="MFS"/>
    <property type="match status" value="1"/>
</dbReference>
<feature type="transmembrane region" description="Helical" evidence="6">
    <location>
        <begin position="302"/>
        <end position="321"/>
    </location>
</feature>
<dbReference type="SUPFAM" id="SSF103473">
    <property type="entry name" value="MFS general substrate transporter"/>
    <property type="match status" value="1"/>
</dbReference>
<keyword evidence="2" id="KW-0813">Transport</keyword>
<feature type="domain" description="Major facilitator superfamily (MFS) profile" evidence="7">
    <location>
        <begin position="1"/>
        <end position="361"/>
    </location>
</feature>
<comment type="subcellular location">
    <subcellularLocation>
        <location evidence="1">Membrane</location>
        <topology evidence="1">Multi-pass membrane protein</topology>
    </subcellularLocation>
</comment>
<name>A0A815FEP6_9BILA</name>
<feature type="transmembrane region" description="Helical" evidence="6">
    <location>
        <begin position="266"/>
        <end position="290"/>
    </location>
</feature>
<evidence type="ECO:0000256" key="6">
    <source>
        <dbReference type="SAM" id="Phobius"/>
    </source>
</evidence>
<keyword evidence="10" id="KW-1185">Reference proteome</keyword>
<dbReference type="AlphaFoldDB" id="A0A815FEP6"/>
<evidence type="ECO:0000256" key="4">
    <source>
        <dbReference type="ARBA" id="ARBA00022989"/>
    </source>
</evidence>
<feature type="transmembrane region" description="Helical" evidence="6">
    <location>
        <begin position="7"/>
        <end position="28"/>
    </location>
</feature>